<dbReference type="InterPro" id="IPR002018">
    <property type="entry name" value="CarbesteraseB"/>
</dbReference>
<sequence>MSVVAEHSTIAHTSLGQLRGTLEGGVSVWRGVPYAQQPVGDLRFRAPQPLTPWSGIRDAVEHGPLPLQGRSFVGGGRDDPKVRDEACLTLTVWSPDTGGALPVMVWIPGGAFVYGAGQFQLYNGSRLAANGNVVVVNVTYRIGVFGGFELGDLGADFDDNLCLRDQIAALRWVRDNIAAFGGDPKRVTVFGESAGATSVLALLASTAAEGLFVRAIAQSPALPLIADREVRAEQAHRFLELVGEDAAKLRGLPQRRLRRAAGQVQLESVQRTPTLAYGLTHGTDLLPRHPIDAARAGEVLPVPLIIGTNSHEASMFAWGKPPMLPTTVAGVEGYFLRNHAAAREHILAAYPAYPRRRALIAFGSDVMFGAPTWAFNDAYSAHAPTHVYRFDHATWTLRALGLGATHGSEIVHVHHSYGSYLGRKLHPLGRHLPPSVGRRMQRTWLDFARAEIADWPFYDSERRLTRVIRSTRDDTVADPDAPRREAWEGTH</sequence>
<dbReference type="RefSeq" id="WP_049747041.1">
    <property type="nucleotide sequence ID" value="NZ_CP012150.1"/>
</dbReference>
<protein>
    <recommendedName>
        <fullName evidence="3">Carboxylic ester hydrolase</fullName>
        <ecNumber evidence="3">3.1.1.-</ecNumber>
    </recommendedName>
</protein>
<evidence type="ECO:0000259" key="4">
    <source>
        <dbReference type="Pfam" id="PF00135"/>
    </source>
</evidence>
<dbReference type="Proteomes" id="UP000062255">
    <property type="component" value="Chromosome"/>
</dbReference>
<reference evidence="5 6" key="1">
    <citation type="submission" date="2015-07" db="EMBL/GenBank/DDBJ databases">
        <title>Complete genome sequence of Mycobacterium goodii X7B, a facultative thermophilic biodesulfurizing bacterium.</title>
        <authorList>
            <person name="Yu B."/>
            <person name="Li F."/>
            <person name="Xu P."/>
        </authorList>
    </citation>
    <scope>NUCLEOTIDE SEQUENCE [LARGE SCALE GENOMIC DNA]</scope>
    <source>
        <strain evidence="5 6">X7B</strain>
    </source>
</reference>
<keyword evidence="2 3" id="KW-0378">Hydrolase</keyword>
<dbReference type="InterPro" id="IPR019826">
    <property type="entry name" value="Carboxylesterase_B_AS"/>
</dbReference>
<dbReference type="PROSITE" id="PS00122">
    <property type="entry name" value="CARBOXYLESTERASE_B_1"/>
    <property type="match status" value="1"/>
</dbReference>
<dbReference type="STRING" id="134601.AFA91_24875"/>
<dbReference type="ESTHER" id="9myco-a0a0k0xb27">
    <property type="family name" value="Carb_B_Bacteria"/>
</dbReference>
<dbReference type="Gene3D" id="3.40.50.1820">
    <property type="entry name" value="alpha/beta hydrolase"/>
    <property type="match status" value="1"/>
</dbReference>
<dbReference type="OrthoDB" id="3199405at2"/>
<dbReference type="GO" id="GO:0016787">
    <property type="term" value="F:hydrolase activity"/>
    <property type="evidence" value="ECO:0007669"/>
    <property type="project" value="UniProtKB-KW"/>
</dbReference>
<dbReference type="InterPro" id="IPR050309">
    <property type="entry name" value="Type-B_Carboxylest/Lipase"/>
</dbReference>
<dbReference type="EMBL" id="CP012150">
    <property type="protein sequence ID" value="AKS34586.1"/>
    <property type="molecule type" value="Genomic_DNA"/>
</dbReference>
<organism evidence="5 6">
    <name type="scientific">Mycolicibacterium goodii</name>
    <name type="common">Mycobacterium goodii</name>
    <dbReference type="NCBI Taxonomy" id="134601"/>
    <lineage>
        <taxon>Bacteria</taxon>
        <taxon>Bacillati</taxon>
        <taxon>Actinomycetota</taxon>
        <taxon>Actinomycetes</taxon>
        <taxon>Mycobacteriales</taxon>
        <taxon>Mycobacteriaceae</taxon>
        <taxon>Mycolicibacterium</taxon>
    </lineage>
</organism>
<comment type="similarity">
    <text evidence="1 3">Belongs to the type-B carboxylesterase/lipase family.</text>
</comment>
<evidence type="ECO:0000256" key="3">
    <source>
        <dbReference type="RuleBase" id="RU361235"/>
    </source>
</evidence>
<evidence type="ECO:0000256" key="2">
    <source>
        <dbReference type="ARBA" id="ARBA00022801"/>
    </source>
</evidence>
<dbReference type="SUPFAM" id="SSF53474">
    <property type="entry name" value="alpha/beta-Hydrolases"/>
    <property type="match status" value="1"/>
</dbReference>
<evidence type="ECO:0000313" key="5">
    <source>
        <dbReference type="EMBL" id="AKS34586.1"/>
    </source>
</evidence>
<dbReference type="EC" id="3.1.1.-" evidence="3"/>
<dbReference type="InterPro" id="IPR029058">
    <property type="entry name" value="AB_hydrolase_fold"/>
</dbReference>
<dbReference type="AlphaFoldDB" id="A0A0K0XB27"/>
<dbReference type="PANTHER" id="PTHR11559">
    <property type="entry name" value="CARBOXYLESTERASE"/>
    <property type="match status" value="1"/>
</dbReference>
<evidence type="ECO:0000256" key="1">
    <source>
        <dbReference type="ARBA" id="ARBA00005964"/>
    </source>
</evidence>
<dbReference type="KEGG" id="mgo:AFA91_24875"/>
<dbReference type="Pfam" id="PF00135">
    <property type="entry name" value="COesterase"/>
    <property type="match status" value="1"/>
</dbReference>
<dbReference type="PATRIC" id="fig|134601.6.peg.5142"/>
<evidence type="ECO:0000313" key="6">
    <source>
        <dbReference type="Proteomes" id="UP000062255"/>
    </source>
</evidence>
<gene>
    <name evidence="5" type="ORF">AFA91_24875</name>
</gene>
<feature type="domain" description="Carboxylesterase type B" evidence="4">
    <location>
        <begin position="8"/>
        <end position="450"/>
    </location>
</feature>
<name>A0A0K0XB27_MYCGD</name>
<accession>A0A0K0XB27</accession>
<proteinExistence type="inferred from homology"/>